<comment type="caution">
    <text evidence="3">The sequence shown here is derived from an EMBL/GenBank/DDBJ whole genome shotgun (WGS) entry which is preliminary data.</text>
</comment>
<sequence>MFLPNIPRLSRTIMSSKNPDLSSHDKHSKKTDNALGLKRGFSMLDAEFFNDTKMLEIKKGAKEFNIPIFEDNRKIVARTDGGLHYHPSLVFSSEWKQEETHDDAKRFNYPSVSGVTRPENEEDIAFMTILELGHLIRTKQISSEELTGIFLKRLKRYNPVLEAVITVTEDLAYKQAKHADQLLAQGVDLGPLHGIPYGLKDIFAVPEYKTTWGSTTFKDQVLDIEAWVYKRLKSAGAVLVGKLVTGSLAYDDIWFGGRTRNPWNIEEYTTGSSAGPAACTSAGMVPFAMGSETAGSITYPAARCGVTALKSAGAVLVGKLVTGSLAYDDIWFGGRTRNPWNIEEYTTGSSAGPAACTSAGMVPFAMGSETAGSITYPAARCGVTALRPTFGAVGRTGALSLSESLDKIGPLCRSAVDCAIVLDAIRGIDPDDFSSRKIFLDDPFSVDITKLTVGYLKDAEMEVVDVLKSKGVKMVPFKLNYTVESAQGILNVTMDVDMLAHFDNWQRSGKDNEYEAQDQWPTELRRARVIPAVDYVQSQRARGKLIQEVRESFTVDAFVGNVTDWEKVCVGNLVGMPVMVVPVGFKKIQDPPTNRTRRKTTVTTGIYAPPDHDHIVVDVLKSKGVKMVPFKLNYTVESAQGILNVTMDVDMLAHFDNWQRSGKDNEYEAQDQWPTELRRARVIPAVDYVQSQRARGKLIQEVRESFTVDAFVGNVTDWEKVCVGNLVGMPVMVVPVGFKKIQDPPTNKTRRKTTVTTGIYAPPDHDHIALALTMAYQSVTDHHKQRPPIDDLVTGDTIPNPPKAMIPPRILRGSTRKDHN</sequence>
<dbReference type="EMBL" id="PKPP01004057">
    <property type="protein sequence ID" value="PWA66300.1"/>
    <property type="molecule type" value="Genomic_DNA"/>
</dbReference>
<feature type="region of interest" description="Disordered" evidence="1">
    <location>
        <begin position="784"/>
        <end position="820"/>
    </location>
</feature>
<dbReference type="InterPro" id="IPR036928">
    <property type="entry name" value="AS_sf"/>
</dbReference>
<dbReference type="AlphaFoldDB" id="A0A2U1MYH8"/>
<evidence type="ECO:0000259" key="2">
    <source>
        <dbReference type="Pfam" id="PF01425"/>
    </source>
</evidence>
<name>A0A2U1MYH8_ARTAN</name>
<accession>A0A2U1MYH8</accession>
<dbReference type="InterPro" id="IPR000120">
    <property type="entry name" value="Amidase"/>
</dbReference>
<organism evidence="3 4">
    <name type="scientific">Artemisia annua</name>
    <name type="common">Sweet wormwood</name>
    <dbReference type="NCBI Taxonomy" id="35608"/>
    <lineage>
        <taxon>Eukaryota</taxon>
        <taxon>Viridiplantae</taxon>
        <taxon>Streptophyta</taxon>
        <taxon>Embryophyta</taxon>
        <taxon>Tracheophyta</taxon>
        <taxon>Spermatophyta</taxon>
        <taxon>Magnoliopsida</taxon>
        <taxon>eudicotyledons</taxon>
        <taxon>Gunneridae</taxon>
        <taxon>Pentapetalae</taxon>
        <taxon>asterids</taxon>
        <taxon>campanulids</taxon>
        <taxon>Asterales</taxon>
        <taxon>Asteraceae</taxon>
        <taxon>Asteroideae</taxon>
        <taxon>Anthemideae</taxon>
        <taxon>Artemisiinae</taxon>
        <taxon>Artemisia</taxon>
    </lineage>
</organism>
<evidence type="ECO:0000313" key="3">
    <source>
        <dbReference type="EMBL" id="PWA66300.1"/>
    </source>
</evidence>
<dbReference type="Proteomes" id="UP000245207">
    <property type="component" value="Unassembled WGS sequence"/>
</dbReference>
<proteinExistence type="predicted"/>
<dbReference type="STRING" id="35608.A0A2U1MYH8"/>
<evidence type="ECO:0000256" key="1">
    <source>
        <dbReference type="SAM" id="MobiDB-lite"/>
    </source>
</evidence>
<dbReference type="OrthoDB" id="566138at2759"/>
<keyword evidence="4" id="KW-1185">Reference proteome</keyword>
<feature type="region of interest" description="Disordered" evidence="1">
    <location>
        <begin position="13"/>
        <end position="32"/>
    </location>
</feature>
<dbReference type="InterPro" id="IPR023631">
    <property type="entry name" value="Amidase_dom"/>
</dbReference>
<evidence type="ECO:0000313" key="4">
    <source>
        <dbReference type="Proteomes" id="UP000245207"/>
    </source>
</evidence>
<dbReference type="Pfam" id="PF01425">
    <property type="entry name" value="Amidase"/>
    <property type="match status" value="1"/>
</dbReference>
<dbReference type="SUPFAM" id="SSF75304">
    <property type="entry name" value="Amidase signature (AS) enzymes"/>
    <property type="match status" value="3"/>
</dbReference>
<protein>
    <submittedName>
        <fullName evidence="3">Amidase family protein</fullName>
    </submittedName>
</protein>
<gene>
    <name evidence="3" type="ORF">CTI12_AA328500</name>
</gene>
<dbReference type="PANTHER" id="PTHR11895">
    <property type="entry name" value="TRANSAMIDASE"/>
    <property type="match status" value="1"/>
</dbReference>
<reference evidence="3 4" key="1">
    <citation type="journal article" date="2018" name="Mol. Plant">
        <title>The genome of Artemisia annua provides insight into the evolution of Asteraceae family and artemisinin biosynthesis.</title>
        <authorList>
            <person name="Shen Q."/>
            <person name="Zhang L."/>
            <person name="Liao Z."/>
            <person name="Wang S."/>
            <person name="Yan T."/>
            <person name="Shi P."/>
            <person name="Liu M."/>
            <person name="Fu X."/>
            <person name="Pan Q."/>
            <person name="Wang Y."/>
            <person name="Lv Z."/>
            <person name="Lu X."/>
            <person name="Zhang F."/>
            <person name="Jiang W."/>
            <person name="Ma Y."/>
            <person name="Chen M."/>
            <person name="Hao X."/>
            <person name="Li L."/>
            <person name="Tang Y."/>
            <person name="Lv G."/>
            <person name="Zhou Y."/>
            <person name="Sun X."/>
            <person name="Brodelius P.E."/>
            <person name="Rose J.K.C."/>
            <person name="Tang K."/>
        </authorList>
    </citation>
    <scope>NUCLEOTIDE SEQUENCE [LARGE SCALE GENOMIC DNA]</scope>
    <source>
        <strain evidence="4">cv. Huhao1</strain>
        <tissue evidence="3">Leaf</tissue>
    </source>
</reference>
<dbReference type="Gene3D" id="3.90.1300.10">
    <property type="entry name" value="Amidase signature (AS) domain"/>
    <property type="match status" value="3"/>
</dbReference>
<feature type="domain" description="Amidase" evidence="2">
    <location>
        <begin position="145"/>
        <end position="310"/>
    </location>
</feature>
<dbReference type="GO" id="GO:0050567">
    <property type="term" value="F:glutaminyl-tRNA synthase (glutamine-hydrolyzing) activity"/>
    <property type="evidence" value="ECO:0007669"/>
    <property type="project" value="TreeGrafter"/>
</dbReference>
<dbReference type="PANTHER" id="PTHR11895:SF73">
    <property type="entry name" value="AMIDASE FAMILY PROTEIN"/>
    <property type="match status" value="1"/>
</dbReference>